<dbReference type="PANTHER" id="PTHR43441">
    <property type="entry name" value="RIBOSOMAL-PROTEIN-SERINE ACETYLTRANSFERASE"/>
    <property type="match status" value="1"/>
</dbReference>
<evidence type="ECO:0000259" key="2">
    <source>
        <dbReference type="PROSITE" id="PS51186"/>
    </source>
</evidence>
<dbReference type="PANTHER" id="PTHR43441:SF11">
    <property type="entry name" value="RIBOSOMAL-PROTEIN-SERINE ACETYLTRANSFERASE"/>
    <property type="match status" value="1"/>
</dbReference>
<accession>A0ABQ1HE19</accession>
<dbReference type="InterPro" id="IPR000182">
    <property type="entry name" value="GNAT_dom"/>
</dbReference>
<dbReference type="EMBL" id="BMKC01000001">
    <property type="protein sequence ID" value="GGA71888.1"/>
    <property type="molecule type" value="Genomic_DNA"/>
</dbReference>
<reference evidence="4" key="1">
    <citation type="journal article" date="2019" name="Int. J. Syst. Evol. Microbiol.">
        <title>The Global Catalogue of Microorganisms (GCM) 10K type strain sequencing project: providing services to taxonomists for standard genome sequencing and annotation.</title>
        <authorList>
            <consortium name="The Broad Institute Genomics Platform"/>
            <consortium name="The Broad Institute Genome Sequencing Center for Infectious Disease"/>
            <person name="Wu L."/>
            <person name="Ma J."/>
        </authorList>
    </citation>
    <scope>NUCLEOTIDE SEQUENCE [LARGE SCALE GENOMIC DNA]</scope>
    <source>
        <strain evidence="4">CGMCC 1.15905</strain>
    </source>
</reference>
<dbReference type="Pfam" id="PF13302">
    <property type="entry name" value="Acetyltransf_3"/>
    <property type="match status" value="1"/>
</dbReference>
<dbReference type="InterPro" id="IPR016181">
    <property type="entry name" value="Acyl_CoA_acyltransferase"/>
</dbReference>
<name>A0ABQ1HE19_9GAMM</name>
<organism evidence="3 4">
    <name type="scientific">Arenimonas soli</name>
    <dbReference type="NCBI Taxonomy" id="2269504"/>
    <lineage>
        <taxon>Bacteria</taxon>
        <taxon>Pseudomonadati</taxon>
        <taxon>Pseudomonadota</taxon>
        <taxon>Gammaproteobacteria</taxon>
        <taxon>Lysobacterales</taxon>
        <taxon>Lysobacteraceae</taxon>
        <taxon>Arenimonas</taxon>
    </lineage>
</organism>
<keyword evidence="4" id="KW-1185">Reference proteome</keyword>
<sequence length="204" mass="23102">MALHDMPTARRRPSPGPAPTQPDRLPTLVAPRLQLRWIEARDLDGLYAVFSDPDVMRYWSHVAWPHRDEAAIYLESIHRGFEQGDLFQWGIALRGDDRLIGTTTLYAIDHAQGRAELGFALARDHWGRRYAREALTVLLDHAFGGLGLRRIEADVDPRNQGSLNTLEALGFRREGYLRQRWRVAGELQDSVLMGLLASEWAGPA</sequence>
<evidence type="ECO:0000313" key="3">
    <source>
        <dbReference type="EMBL" id="GGA71888.1"/>
    </source>
</evidence>
<feature type="region of interest" description="Disordered" evidence="1">
    <location>
        <begin position="1"/>
        <end position="25"/>
    </location>
</feature>
<dbReference type="PROSITE" id="PS51186">
    <property type="entry name" value="GNAT"/>
    <property type="match status" value="1"/>
</dbReference>
<proteinExistence type="predicted"/>
<comment type="caution">
    <text evidence="3">The sequence shown here is derived from an EMBL/GenBank/DDBJ whole genome shotgun (WGS) entry which is preliminary data.</text>
</comment>
<dbReference type="InterPro" id="IPR051908">
    <property type="entry name" value="Ribosomal_N-acetyltransferase"/>
</dbReference>
<feature type="domain" description="N-acetyltransferase" evidence="2">
    <location>
        <begin position="38"/>
        <end position="198"/>
    </location>
</feature>
<protein>
    <submittedName>
        <fullName evidence="3">N-acetyltransferase</fullName>
    </submittedName>
</protein>
<evidence type="ECO:0000256" key="1">
    <source>
        <dbReference type="SAM" id="MobiDB-lite"/>
    </source>
</evidence>
<dbReference type="Gene3D" id="3.40.630.30">
    <property type="match status" value="1"/>
</dbReference>
<dbReference type="SUPFAM" id="SSF55729">
    <property type="entry name" value="Acyl-CoA N-acyltransferases (Nat)"/>
    <property type="match status" value="1"/>
</dbReference>
<gene>
    <name evidence="3" type="ORF">GCM10011521_07550</name>
</gene>
<dbReference type="Proteomes" id="UP000623419">
    <property type="component" value="Unassembled WGS sequence"/>
</dbReference>
<evidence type="ECO:0000313" key="4">
    <source>
        <dbReference type="Proteomes" id="UP000623419"/>
    </source>
</evidence>